<dbReference type="Proteomes" id="UP000054266">
    <property type="component" value="Unassembled WGS sequence"/>
</dbReference>
<dbReference type="HOGENOM" id="CLU_1152297_0_0_1"/>
<feature type="domain" description="DUF7053" evidence="1">
    <location>
        <begin position="34"/>
        <end position="197"/>
    </location>
</feature>
<evidence type="ECO:0000313" key="3">
    <source>
        <dbReference type="Proteomes" id="UP000054266"/>
    </source>
</evidence>
<dbReference type="PANTHER" id="PTHR38117:SF2">
    <property type="entry name" value="NACHT AND WD40 DOMAIN PROTEIN"/>
    <property type="match status" value="1"/>
</dbReference>
<evidence type="ECO:0000259" key="1">
    <source>
        <dbReference type="Pfam" id="PF23155"/>
    </source>
</evidence>
<dbReference type="STRING" id="5601.A0A0D2F9F1"/>
<reference evidence="2 3" key="1">
    <citation type="submission" date="2015-01" db="EMBL/GenBank/DDBJ databases">
        <title>The Genome Sequence of Capronia semiimmersa CBS27337.</title>
        <authorList>
            <consortium name="The Broad Institute Genomics Platform"/>
            <person name="Cuomo C."/>
            <person name="de Hoog S."/>
            <person name="Gorbushina A."/>
            <person name="Stielow B."/>
            <person name="Teixiera M."/>
            <person name="Abouelleil A."/>
            <person name="Chapman S.B."/>
            <person name="Priest M."/>
            <person name="Young S.K."/>
            <person name="Wortman J."/>
            <person name="Nusbaum C."/>
            <person name="Birren B."/>
        </authorList>
    </citation>
    <scope>NUCLEOTIDE SEQUENCE [LARGE SCALE GENOMIC DNA]</scope>
    <source>
        <strain evidence="2 3">CBS 27337</strain>
    </source>
</reference>
<evidence type="ECO:0000313" key="2">
    <source>
        <dbReference type="EMBL" id="KIW64638.1"/>
    </source>
</evidence>
<dbReference type="EMBL" id="KN846961">
    <property type="protein sequence ID" value="KIW64638.1"/>
    <property type="molecule type" value="Genomic_DNA"/>
</dbReference>
<keyword evidence="3" id="KW-1185">Reference proteome</keyword>
<proteinExistence type="predicted"/>
<sequence>MSFLQTSFKSGWITDLVLPAPTGIQTPQDVITAGRETALEMCTNPIFMAHLNPLVQKVVELAPSDPKAVDHEAMARTFKVDDDAAAPGAEPWKHYAITDKLTPLPGYTTDLTYYSAIRRTRDGMQALTNAGSGVTIFGTFSIRVAEPRDVLALDASDGKGWVVNFIETNELRCNLVLSYYIKATTDKSHRAAHARFKDMWRQRMKEKGFLCAA</sequence>
<accession>A0A0D2F9F1</accession>
<name>A0A0D2F9F1_9EURO</name>
<dbReference type="PANTHER" id="PTHR38117">
    <property type="entry name" value="NACHT AND WD40 DOMAIN PROTEIN"/>
    <property type="match status" value="1"/>
</dbReference>
<dbReference type="InterPro" id="IPR055481">
    <property type="entry name" value="DUF7053"/>
</dbReference>
<dbReference type="Pfam" id="PF23155">
    <property type="entry name" value="DUF7053"/>
    <property type="match status" value="1"/>
</dbReference>
<organism evidence="2 3">
    <name type="scientific">Phialophora macrospora</name>
    <dbReference type="NCBI Taxonomy" id="1851006"/>
    <lineage>
        <taxon>Eukaryota</taxon>
        <taxon>Fungi</taxon>
        <taxon>Dikarya</taxon>
        <taxon>Ascomycota</taxon>
        <taxon>Pezizomycotina</taxon>
        <taxon>Eurotiomycetes</taxon>
        <taxon>Chaetothyriomycetidae</taxon>
        <taxon>Chaetothyriales</taxon>
        <taxon>Herpotrichiellaceae</taxon>
        <taxon>Phialophora</taxon>
    </lineage>
</organism>
<gene>
    <name evidence="2" type="ORF">PV04_09561</name>
</gene>
<protein>
    <recommendedName>
        <fullName evidence="1">DUF7053 domain-containing protein</fullName>
    </recommendedName>
</protein>
<dbReference type="AlphaFoldDB" id="A0A0D2F9F1"/>